<sequence>MQPKIFYSCTPKIITFIAFGDGMTKVQAMWSQILPHSKENLCCMRVSFSQNSQSIDGLSMDSGVVLQRQKLSSPASSGNISTVL</sequence>
<comment type="caution">
    <text evidence="1">The sequence shown here is derived from an EMBL/GenBank/DDBJ whole genome shotgun (WGS) entry which is preliminary data.</text>
</comment>
<dbReference type="Proteomes" id="UP001651158">
    <property type="component" value="Unassembled WGS sequence"/>
</dbReference>
<organism evidence="1 2">
    <name type="scientific">Taenia crassiceps</name>
    <dbReference type="NCBI Taxonomy" id="6207"/>
    <lineage>
        <taxon>Eukaryota</taxon>
        <taxon>Metazoa</taxon>
        <taxon>Spiralia</taxon>
        <taxon>Lophotrochozoa</taxon>
        <taxon>Platyhelminthes</taxon>
        <taxon>Cestoda</taxon>
        <taxon>Eucestoda</taxon>
        <taxon>Cyclophyllidea</taxon>
        <taxon>Taeniidae</taxon>
        <taxon>Taenia</taxon>
    </lineage>
</organism>
<dbReference type="EMBL" id="JAKROA010000019">
    <property type="protein sequence ID" value="KAL5103218.1"/>
    <property type="molecule type" value="Genomic_DNA"/>
</dbReference>
<gene>
    <name evidence="1" type="ORF">TcWFU_001669</name>
</gene>
<reference evidence="1 2" key="1">
    <citation type="journal article" date="2022" name="Front. Cell. Infect. Microbiol.">
        <title>The Genomes of Two Strains of Taenia crassiceps the Animal Model for the Study of Human Cysticercosis.</title>
        <authorList>
            <person name="Bobes R.J."/>
            <person name="Estrada K."/>
            <person name="Rios-Valencia D.G."/>
            <person name="Calderon-Gallegos A."/>
            <person name="de la Torre P."/>
            <person name="Carrero J.C."/>
            <person name="Sanchez-Flores A."/>
            <person name="Laclette J.P."/>
        </authorList>
    </citation>
    <scope>NUCLEOTIDE SEQUENCE [LARGE SCALE GENOMIC DNA]</scope>
    <source>
        <strain evidence="1">WFUcys</strain>
    </source>
</reference>
<protein>
    <submittedName>
        <fullName evidence="1">Uncharacterized protein</fullName>
    </submittedName>
</protein>
<proteinExistence type="predicted"/>
<accession>A0ABR4Q0M8</accession>
<keyword evidence="2" id="KW-1185">Reference proteome</keyword>
<evidence type="ECO:0000313" key="1">
    <source>
        <dbReference type="EMBL" id="KAL5103218.1"/>
    </source>
</evidence>
<name>A0ABR4Q0M8_9CEST</name>
<evidence type="ECO:0000313" key="2">
    <source>
        <dbReference type="Proteomes" id="UP001651158"/>
    </source>
</evidence>